<dbReference type="InterPro" id="IPR050471">
    <property type="entry name" value="AB_hydrolase"/>
</dbReference>
<dbReference type="Proteomes" id="UP000663882">
    <property type="component" value="Unassembled WGS sequence"/>
</dbReference>
<dbReference type="InterPro" id="IPR029058">
    <property type="entry name" value="AB_hydrolase_fold"/>
</dbReference>
<dbReference type="PANTHER" id="PTHR43433:SF5">
    <property type="entry name" value="AB HYDROLASE-1 DOMAIN-CONTAINING PROTEIN"/>
    <property type="match status" value="1"/>
</dbReference>
<accession>A0A813UBR8</accession>
<dbReference type="AlphaFoldDB" id="A0A813UBR8"/>
<name>A0A813UBR8_9BILA</name>
<dbReference type="PANTHER" id="PTHR43433">
    <property type="entry name" value="HYDROLASE, ALPHA/BETA FOLD FAMILY PROTEIN"/>
    <property type="match status" value="1"/>
</dbReference>
<feature type="domain" description="AB hydrolase-1" evidence="1">
    <location>
        <begin position="74"/>
        <end position="285"/>
    </location>
</feature>
<dbReference type="EMBL" id="CAJNOO010000143">
    <property type="protein sequence ID" value="CAF0825464.1"/>
    <property type="molecule type" value="Genomic_DNA"/>
</dbReference>
<reference evidence="2" key="1">
    <citation type="submission" date="2021-02" db="EMBL/GenBank/DDBJ databases">
        <authorList>
            <person name="Nowell W R."/>
        </authorList>
    </citation>
    <scope>NUCLEOTIDE SEQUENCE</scope>
</reference>
<sequence>MHCSRNTQVDAQDNTLVTSLHKSKQDSTVLNSIYPWLRLPPTPQLPLPHVGQYALVNGIRIWYTIYGPADGIPILFLHGGFGNSDYWGLQVQQLQSTYKCILMDSRGQGRSPLPAANITYDLMTSDVVGLLDYLGINRIHLVGWSDGAIIGLNMAMKCPHRLISLFAFAANYDSSGAKDIFATPVFPAYLARSKYEYDQLSPVKDYQDLYNNLTTMWSTLPNWSKTDFDKIPHDLPVWIVDGDHDEVINRQQSDTMATWIQQAGEMILPKTSHFAFIQDPENFTAAVTRFLTEMQHL</sequence>
<dbReference type="OrthoDB" id="19657at2759"/>
<dbReference type="Pfam" id="PF12697">
    <property type="entry name" value="Abhydrolase_6"/>
    <property type="match status" value="1"/>
</dbReference>
<dbReference type="InterPro" id="IPR000073">
    <property type="entry name" value="AB_hydrolase_1"/>
</dbReference>
<protein>
    <recommendedName>
        <fullName evidence="1">AB hydrolase-1 domain-containing protein</fullName>
    </recommendedName>
</protein>
<proteinExistence type="predicted"/>
<gene>
    <name evidence="2" type="ORF">RFH988_LOCUS5158</name>
</gene>
<evidence type="ECO:0000313" key="3">
    <source>
        <dbReference type="Proteomes" id="UP000663882"/>
    </source>
</evidence>
<evidence type="ECO:0000313" key="2">
    <source>
        <dbReference type="EMBL" id="CAF0825464.1"/>
    </source>
</evidence>
<organism evidence="2 3">
    <name type="scientific">Rotaria sordida</name>
    <dbReference type="NCBI Taxonomy" id="392033"/>
    <lineage>
        <taxon>Eukaryota</taxon>
        <taxon>Metazoa</taxon>
        <taxon>Spiralia</taxon>
        <taxon>Gnathifera</taxon>
        <taxon>Rotifera</taxon>
        <taxon>Eurotatoria</taxon>
        <taxon>Bdelloidea</taxon>
        <taxon>Philodinida</taxon>
        <taxon>Philodinidae</taxon>
        <taxon>Rotaria</taxon>
    </lineage>
</organism>
<dbReference type="SUPFAM" id="SSF53474">
    <property type="entry name" value="alpha/beta-Hydrolases"/>
    <property type="match status" value="1"/>
</dbReference>
<comment type="caution">
    <text evidence="2">The sequence shown here is derived from an EMBL/GenBank/DDBJ whole genome shotgun (WGS) entry which is preliminary data.</text>
</comment>
<evidence type="ECO:0000259" key="1">
    <source>
        <dbReference type="Pfam" id="PF12697"/>
    </source>
</evidence>
<dbReference type="Gene3D" id="3.40.50.1820">
    <property type="entry name" value="alpha/beta hydrolase"/>
    <property type="match status" value="1"/>
</dbReference>